<reference evidence="24 25" key="1">
    <citation type="journal article" date="2016" name="Nat. Commun.">
        <title>Thousands of microbial genomes shed light on interconnected biogeochemical processes in an aquifer system.</title>
        <authorList>
            <person name="Anantharaman K."/>
            <person name="Brown C.T."/>
            <person name="Hug L.A."/>
            <person name="Sharon I."/>
            <person name="Castelle C.J."/>
            <person name="Probst A.J."/>
            <person name="Thomas B.C."/>
            <person name="Singh A."/>
            <person name="Wilkins M.J."/>
            <person name="Karaoz U."/>
            <person name="Brodie E.L."/>
            <person name="Williams K.H."/>
            <person name="Hubbard S.S."/>
            <person name="Banfield J.F."/>
        </authorList>
    </citation>
    <scope>NUCLEOTIDE SEQUENCE [LARGE SCALE GENOMIC DNA]</scope>
</reference>
<evidence type="ECO:0000256" key="2">
    <source>
        <dbReference type="ARBA" id="ARBA00005077"/>
    </source>
</evidence>
<dbReference type="SUPFAM" id="SSF52440">
    <property type="entry name" value="PreATP-grasp domain"/>
    <property type="match status" value="2"/>
</dbReference>
<evidence type="ECO:0000256" key="17">
    <source>
        <dbReference type="ARBA" id="ARBA00048816"/>
    </source>
</evidence>
<dbReference type="GO" id="GO:0046872">
    <property type="term" value="F:metal ion binding"/>
    <property type="evidence" value="ECO:0007669"/>
    <property type="project" value="UniProtKB-KW"/>
</dbReference>
<dbReference type="InterPro" id="IPR036914">
    <property type="entry name" value="MGS-like_dom_sf"/>
</dbReference>
<proteinExistence type="inferred from homology"/>
<feature type="compositionally biased region" description="Polar residues" evidence="21">
    <location>
        <begin position="280"/>
        <end position="300"/>
    </location>
</feature>
<evidence type="ECO:0000256" key="16">
    <source>
        <dbReference type="ARBA" id="ARBA00047359"/>
    </source>
</evidence>
<dbReference type="SUPFAM" id="SSF56059">
    <property type="entry name" value="Glutathione synthetase ATP-binding domain-like"/>
    <property type="match status" value="2"/>
</dbReference>
<comment type="similarity">
    <text evidence="3">Belongs to the CarB family.</text>
</comment>
<evidence type="ECO:0000256" key="10">
    <source>
        <dbReference type="ARBA" id="ARBA00022741"/>
    </source>
</evidence>
<evidence type="ECO:0000256" key="5">
    <source>
        <dbReference type="ARBA" id="ARBA00022571"/>
    </source>
</evidence>
<dbReference type="FunFam" id="3.30.1490.20:FF:000001">
    <property type="entry name" value="Carbamoyl-phosphate synthase large chain"/>
    <property type="match status" value="1"/>
</dbReference>
<feature type="domain" description="ATP-grasp" evidence="22">
    <location>
        <begin position="126"/>
        <end position="352"/>
    </location>
</feature>
<organism evidence="24 25">
    <name type="scientific">Candidatus Curtissbacteria bacterium RIFCSPHIGHO2_02_FULL_42_15</name>
    <dbReference type="NCBI Taxonomy" id="1797716"/>
    <lineage>
        <taxon>Bacteria</taxon>
        <taxon>Candidatus Curtissiibacteriota</taxon>
    </lineage>
</organism>
<dbReference type="Gene3D" id="3.40.50.1380">
    <property type="entry name" value="Methylglyoxal synthase-like domain"/>
    <property type="match status" value="1"/>
</dbReference>
<dbReference type="Pfam" id="PF02786">
    <property type="entry name" value="CPSase_L_D2"/>
    <property type="match status" value="3"/>
</dbReference>
<evidence type="ECO:0000256" key="13">
    <source>
        <dbReference type="ARBA" id="ARBA00022975"/>
    </source>
</evidence>
<evidence type="ECO:0000256" key="18">
    <source>
        <dbReference type="ARBA" id="ARBA00060037"/>
    </source>
</evidence>
<evidence type="ECO:0000256" key="21">
    <source>
        <dbReference type="SAM" id="MobiDB-lite"/>
    </source>
</evidence>
<keyword evidence="8" id="KW-0479">Metal-binding</keyword>
<evidence type="ECO:0000256" key="6">
    <source>
        <dbReference type="ARBA" id="ARBA00022598"/>
    </source>
</evidence>
<dbReference type="PROSITE" id="PS50975">
    <property type="entry name" value="ATP_GRASP"/>
    <property type="match status" value="2"/>
</dbReference>
<evidence type="ECO:0000256" key="4">
    <source>
        <dbReference type="ARBA" id="ARBA00012738"/>
    </source>
</evidence>
<evidence type="ECO:0000256" key="11">
    <source>
        <dbReference type="ARBA" id="ARBA00022840"/>
    </source>
</evidence>
<gene>
    <name evidence="24" type="ORF">A3D07_01895</name>
</gene>
<keyword evidence="11 20" id="KW-0067">ATP-binding</keyword>
<dbReference type="GO" id="GO:0004087">
    <property type="term" value="F:carbamoyl-phosphate synthase (ammonia) activity"/>
    <property type="evidence" value="ECO:0007669"/>
    <property type="project" value="UniProtKB-EC"/>
</dbReference>
<evidence type="ECO:0000256" key="1">
    <source>
        <dbReference type="ARBA" id="ARBA00001936"/>
    </source>
</evidence>
<dbReference type="InterPro" id="IPR036897">
    <property type="entry name" value="CarbamoylP_synth_lsu_oligo_sf"/>
</dbReference>
<evidence type="ECO:0000256" key="19">
    <source>
        <dbReference type="ARBA" id="ARBA00069524"/>
    </source>
</evidence>
<name>A0A1F5GII5_9BACT</name>
<evidence type="ECO:0000256" key="12">
    <source>
        <dbReference type="ARBA" id="ARBA00022842"/>
    </source>
</evidence>
<dbReference type="PROSITE" id="PS00867">
    <property type="entry name" value="CPSASE_2"/>
    <property type="match status" value="2"/>
</dbReference>
<keyword evidence="9" id="KW-0677">Repeat</keyword>
<dbReference type="GO" id="GO:0006221">
    <property type="term" value="P:pyrimidine nucleotide biosynthetic process"/>
    <property type="evidence" value="ECO:0007669"/>
    <property type="project" value="UniProtKB-KW"/>
</dbReference>
<dbReference type="SMART" id="SM01096">
    <property type="entry name" value="CPSase_L_D3"/>
    <property type="match status" value="1"/>
</dbReference>
<dbReference type="NCBIfam" id="NF003671">
    <property type="entry name" value="PRK05294.1"/>
    <property type="match status" value="1"/>
</dbReference>
<evidence type="ECO:0000256" key="8">
    <source>
        <dbReference type="ARBA" id="ARBA00022723"/>
    </source>
</evidence>
<dbReference type="Pfam" id="PF02787">
    <property type="entry name" value="CPSase_L_D3"/>
    <property type="match status" value="1"/>
</dbReference>
<dbReference type="SUPFAM" id="SSF52335">
    <property type="entry name" value="Methylglyoxal synthase-like"/>
    <property type="match status" value="1"/>
</dbReference>
<dbReference type="InterPro" id="IPR005480">
    <property type="entry name" value="CPSase_lsu_oligo"/>
</dbReference>
<dbReference type="InterPro" id="IPR058047">
    <property type="entry name" value="CPSase_preATP-grasp"/>
</dbReference>
<dbReference type="FunFam" id="3.40.50.20:FF:000001">
    <property type="entry name" value="Carbamoyl-phosphate synthase large chain"/>
    <property type="match status" value="1"/>
</dbReference>
<dbReference type="Gene3D" id="1.10.1030.10">
    <property type="entry name" value="Carbamoyl-phosphate synthetase, large subunit oligomerisation domain"/>
    <property type="match status" value="1"/>
</dbReference>
<comment type="caution">
    <text evidence="24">The sequence shown here is derived from an EMBL/GenBank/DDBJ whole genome shotgun (WGS) entry which is preliminary data.</text>
</comment>
<dbReference type="PROSITE" id="PS51855">
    <property type="entry name" value="MGS"/>
    <property type="match status" value="1"/>
</dbReference>
<dbReference type="SMART" id="SM00851">
    <property type="entry name" value="MGS"/>
    <property type="match status" value="1"/>
</dbReference>
<evidence type="ECO:0000256" key="15">
    <source>
        <dbReference type="ARBA" id="ARBA00044063"/>
    </source>
</evidence>
<comment type="pathway">
    <text evidence="2">Amino-acid biosynthesis; L-arginine biosynthesis; carbamoyl phosphate from bicarbonate: step 1/1.</text>
</comment>
<dbReference type="Gene3D" id="3.40.50.20">
    <property type="match status" value="2"/>
</dbReference>
<keyword evidence="13" id="KW-0665">Pyrimidine biosynthesis</keyword>
<evidence type="ECO:0000256" key="14">
    <source>
        <dbReference type="ARBA" id="ARBA00023211"/>
    </source>
</evidence>
<protein>
    <recommendedName>
        <fullName evidence="19">Carbamoyl phosphate synthase pyrimidine-specific large chain</fullName>
        <ecNumber evidence="15">6.3.4.16</ecNumber>
        <ecNumber evidence="4">6.3.5.5</ecNumber>
    </recommendedName>
</protein>
<dbReference type="InterPro" id="IPR016185">
    <property type="entry name" value="PreATP-grasp_dom_sf"/>
</dbReference>
<dbReference type="InterPro" id="IPR011607">
    <property type="entry name" value="MGS-like_dom"/>
</dbReference>
<dbReference type="Gene3D" id="3.30.470.20">
    <property type="entry name" value="ATP-grasp fold, B domain"/>
    <property type="match status" value="2"/>
</dbReference>
<dbReference type="PRINTS" id="PR00098">
    <property type="entry name" value="CPSASE"/>
</dbReference>
<dbReference type="GO" id="GO:0006526">
    <property type="term" value="P:L-arginine biosynthetic process"/>
    <property type="evidence" value="ECO:0007669"/>
    <property type="project" value="UniProtKB-KW"/>
</dbReference>
<comment type="cofactor">
    <cofactor evidence="1">
        <name>Mn(2+)</name>
        <dbReference type="ChEBI" id="CHEBI:29035"/>
    </cofactor>
</comment>
<dbReference type="GO" id="GO:0004088">
    <property type="term" value="F:carbamoyl-phosphate synthase (glutamine-hydrolyzing) activity"/>
    <property type="evidence" value="ECO:0007669"/>
    <property type="project" value="UniProtKB-EC"/>
</dbReference>
<evidence type="ECO:0000313" key="25">
    <source>
        <dbReference type="Proteomes" id="UP000177124"/>
    </source>
</evidence>
<keyword evidence="5" id="KW-0055">Arginine biosynthesis</keyword>
<dbReference type="InterPro" id="IPR005479">
    <property type="entry name" value="CPAse_ATP-bd"/>
</dbReference>
<keyword evidence="7" id="KW-0028">Amino-acid biosynthesis</keyword>
<dbReference type="AlphaFoldDB" id="A0A1F5GII5"/>
<evidence type="ECO:0000256" key="7">
    <source>
        <dbReference type="ARBA" id="ARBA00022605"/>
    </source>
</evidence>
<evidence type="ECO:0000256" key="3">
    <source>
        <dbReference type="ARBA" id="ARBA00009799"/>
    </source>
</evidence>
<dbReference type="Pfam" id="PF02142">
    <property type="entry name" value="MGS"/>
    <property type="match status" value="1"/>
</dbReference>
<dbReference type="Pfam" id="PF25596">
    <property type="entry name" value="CPSase_L_D1"/>
    <property type="match status" value="2"/>
</dbReference>
<evidence type="ECO:0000256" key="20">
    <source>
        <dbReference type="PROSITE-ProRule" id="PRU00409"/>
    </source>
</evidence>
<dbReference type="FunFam" id="3.40.50.20:FF:000002">
    <property type="entry name" value="Carbamoyl-phosphate synthase large chain"/>
    <property type="match status" value="1"/>
</dbReference>
<dbReference type="FunFam" id="1.10.1030.10:FF:000002">
    <property type="entry name" value="Carbamoyl-phosphate synthase large chain"/>
    <property type="match status" value="1"/>
</dbReference>
<dbReference type="InterPro" id="IPR011761">
    <property type="entry name" value="ATP-grasp"/>
</dbReference>
<feature type="domain" description="ATP-grasp" evidence="22">
    <location>
        <begin position="699"/>
        <end position="890"/>
    </location>
</feature>
<dbReference type="InterPro" id="IPR013815">
    <property type="entry name" value="ATP_grasp_subdomain_1"/>
</dbReference>
<dbReference type="Gene3D" id="3.30.1490.20">
    <property type="entry name" value="ATP-grasp fold, A domain"/>
    <property type="match status" value="1"/>
</dbReference>
<comment type="function">
    <text evidence="18">Small subunit of the glutamine-dependent carbamoyl phosphate synthetase (CPSase). CPSase catalyzes the formation of carbamoyl phosphate from the ammonia moiety of glutamine, carbonate, and phosphate donated by ATP, constituting the first step of the biosynthetic pathway leading to pyrimidine nucleotides. The large subunit (synthetase) binds the substrates ammonia (free or transferred from glutamine from the small subunit), hydrogencarbonate and ATP and carries out an ATP-coupled ligase reaction, activating hydrogencarbonate by forming carboxy phosphate which reacts with ammonia to form carbamoyl phosphate.</text>
</comment>
<keyword evidence="12" id="KW-0460">Magnesium</keyword>
<evidence type="ECO:0000259" key="23">
    <source>
        <dbReference type="PROSITE" id="PS51855"/>
    </source>
</evidence>
<evidence type="ECO:0000256" key="9">
    <source>
        <dbReference type="ARBA" id="ARBA00022737"/>
    </source>
</evidence>
<dbReference type="SUPFAM" id="SSF48108">
    <property type="entry name" value="Carbamoyl phosphate synthetase, large subunit connection domain"/>
    <property type="match status" value="1"/>
</dbReference>
<dbReference type="EC" id="6.3.4.16" evidence="15"/>
<dbReference type="GO" id="GO:0005524">
    <property type="term" value="F:ATP binding"/>
    <property type="evidence" value="ECO:0007669"/>
    <property type="project" value="UniProtKB-UniRule"/>
</dbReference>
<sequence>MKILILGSGALKIGQAGEFDYSGSQAIKALKEEGHQVILINPNVATIQTSENFANKVYFLPVEPHFVQKVIEKEKPAGILLAFGGQTALNCGLSLSKSGVFKKHKVEILGTPIEAIEKTENRHFFSKTLEKINLLIPKSAAASNLKNAKEAAQKIGYPVMIRAGYSLGGQDSGVAKNQKELEEIVKRALSKLDQVLIEEYLSSWKEIEYEVVRDRFDNCITVCNMENFDPMGIHTGESIVIAPSQTLNNFEYHKLREIAIKVIRHLGIIGECNIQFALNPSPSSGESTKNSLLEPSMNNSEKAKGKNGWTSINGQQLDYRIIEVNARLSRSSALASKATGYPLAYIAAKLALGHSLVDLKNTVTKKTTAAFEPALDYVVVKIPRWDLGKFLKSEAEIGSYMQSVGEVMAIGRKFEEALQKAVRMLDLNLEGILDENAPKANWQKPTPWRLFSTAQAINRGASSRAIYSKTGIDPFFLEKIRNIADLEKELQGKKQTDRTRFLIAKQYGFSDKRIAKLTNSTEENVRNLRHELNIRPSVKQIDTLAAEYPAHTNYLYLTYNGESDDITGGINGRRVSNRTRSVIVLGSGPYRIGSSVEFDWCSVTCAQTVAQNKLLPIIVNCNPETVSTDYDMADRLYFDELSLETILEIYHMENPEGVIVSMGGQTPNNLADKLSRQNVKILGTDTKSIDRAEDRSKFSRLCDELSIKQPKWAKLKTLNEAVTFAQKIGYPVLVRPSYVLSGAAMNVAFTSEDLREYLKLASHISLEFPVVISKFHQDAKEIEIDAVSKNGKILTFAITEHIENAGIHSGDSTIVLPTQKVNSETLEKIKKIAQQLSSALKITGPFNIQFLAIKNTPLVIECNLRASRSLPFVSKVSGVNFAKVATEAILDKPSSFILHPLSLNYVGVKSPQFSFQRIKGADPILRVEMASTGEVACFGDDVNEAFLKSIIATGVKLPQKSVFISLAGDENKIEFLESARTLEQLGLKIFATEGTSKFLEKNKIKTTKLYKIHEKKKPNVLDFLNSKKIDLVINIFDPYFKKEFDDDYLIRRTTIDFGVELLANMQTAKLFVSAISQKKLTDLKILPWDYYLSGRE</sequence>
<feature type="domain" description="MGS-like" evidence="23">
    <location>
        <begin position="955"/>
        <end position="1096"/>
    </location>
</feature>
<keyword evidence="10 20" id="KW-0547">Nucleotide-binding</keyword>
<dbReference type="PANTHER" id="PTHR11405:SF53">
    <property type="entry name" value="CARBAMOYL-PHOSPHATE SYNTHASE [AMMONIA], MITOCHONDRIAL"/>
    <property type="match status" value="1"/>
</dbReference>
<dbReference type="GO" id="GO:0005737">
    <property type="term" value="C:cytoplasm"/>
    <property type="evidence" value="ECO:0007669"/>
    <property type="project" value="TreeGrafter"/>
</dbReference>
<evidence type="ECO:0000313" key="24">
    <source>
        <dbReference type="EMBL" id="OGD91703.1"/>
    </source>
</evidence>
<keyword evidence="6" id="KW-0436">Ligase</keyword>
<dbReference type="PANTHER" id="PTHR11405">
    <property type="entry name" value="CARBAMOYLTRANSFERASE FAMILY MEMBER"/>
    <property type="match status" value="1"/>
</dbReference>
<feature type="region of interest" description="Disordered" evidence="21">
    <location>
        <begin position="280"/>
        <end position="309"/>
    </location>
</feature>
<dbReference type="Proteomes" id="UP000177124">
    <property type="component" value="Unassembled WGS sequence"/>
</dbReference>
<comment type="catalytic activity">
    <reaction evidence="17">
        <text>hydrogencarbonate + L-glutamine + 2 ATP + H2O = carbamoyl phosphate + L-glutamate + 2 ADP + phosphate + 2 H(+)</text>
        <dbReference type="Rhea" id="RHEA:18633"/>
        <dbReference type="ChEBI" id="CHEBI:15377"/>
        <dbReference type="ChEBI" id="CHEBI:15378"/>
        <dbReference type="ChEBI" id="CHEBI:17544"/>
        <dbReference type="ChEBI" id="CHEBI:29985"/>
        <dbReference type="ChEBI" id="CHEBI:30616"/>
        <dbReference type="ChEBI" id="CHEBI:43474"/>
        <dbReference type="ChEBI" id="CHEBI:58228"/>
        <dbReference type="ChEBI" id="CHEBI:58359"/>
        <dbReference type="ChEBI" id="CHEBI:456216"/>
        <dbReference type="EC" id="6.3.5.5"/>
    </reaction>
</comment>
<evidence type="ECO:0000259" key="22">
    <source>
        <dbReference type="PROSITE" id="PS50975"/>
    </source>
</evidence>
<dbReference type="FunFam" id="3.30.470.20:FF:000026">
    <property type="entry name" value="Carbamoyl-phosphate synthase large chain"/>
    <property type="match status" value="1"/>
</dbReference>
<dbReference type="STRING" id="1797716.A3D07_01895"/>
<accession>A0A1F5GII5</accession>
<dbReference type="EMBL" id="MFBF01000012">
    <property type="protein sequence ID" value="OGD91703.1"/>
    <property type="molecule type" value="Genomic_DNA"/>
</dbReference>
<dbReference type="EC" id="6.3.5.5" evidence="4"/>
<comment type="catalytic activity">
    <reaction evidence="16">
        <text>hydrogencarbonate + NH4(+) + 2 ATP = carbamoyl phosphate + 2 ADP + phosphate + 2 H(+)</text>
        <dbReference type="Rhea" id="RHEA:18029"/>
        <dbReference type="ChEBI" id="CHEBI:15378"/>
        <dbReference type="ChEBI" id="CHEBI:17544"/>
        <dbReference type="ChEBI" id="CHEBI:28938"/>
        <dbReference type="ChEBI" id="CHEBI:30616"/>
        <dbReference type="ChEBI" id="CHEBI:43474"/>
        <dbReference type="ChEBI" id="CHEBI:58228"/>
        <dbReference type="ChEBI" id="CHEBI:456216"/>
        <dbReference type="EC" id="6.3.4.16"/>
    </reaction>
</comment>
<keyword evidence="14" id="KW-0464">Manganese</keyword>
<dbReference type="PROSITE" id="PS00866">
    <property type="entry name" value="CPSASE_1"/>
    <property type="match status" value="1"/>
</dbReference>
<dbReference type="InterPro" id="IPR005483">
    <property type="entry name" value="CPSase_dom"/>
</dbReference>
<dbReference type="GO" id="GO:0006541">
    <property type="term" value="P:glutamine metabolic process"/>
    <property type="evidence" value="ECO:0007669"/>
    <property type="project" value="TreeGrafter"/>
</dbReference>